<evidence type="ECO:0000313" key="3">
    <source>
        <dbReference type="Proteomes" id="UP000002051"/>
    </source>
</evidence>
<accession>A0A072V5A9</accession>
<keyword evidence="3" id="KW-1185">Reference proteome</keyword>
<protein>
    <submittedName>
        <fullName evidence="1 2">Uncharacterized protein</fullName>
    </submittedName>
</protein>
<reference evidence="2" key="3">
    <citation type="submission" date="2015-04" db="UniProtKB">
        <authorList>
            <consortium name="EnsemblPlants"/>
        </authorList>
    </citation>
    <scope>IDENTIFICATION</scope>
    <source>
        <strain evidence="2">cv. Jemalong A17</strain>
    </source>
</reference>
<dbReference type="HOGENOM" id="CLU_2593344_0_0_1"/>
<dbReference type="AlphaFoldDB" id="A0A072V5A9"/>
<dbReference type="EnsemblPlants" id="KEH37002">
    <property type="protein sequence ID" value="KEH37002"/>
    <property type="gene ID" value="MTR_2g027895"/>
</dbReference>
<evidence type="ECO:0000313" key="1">
    <source>
        <dbReference type="EMBL" id="KEH37002.1"/>
    </source>
</evidence>
<evidence type="ECO:0000313" key="2">
    <source>
        <dbReference type="EnsemblPlants" id="KEH37002"/>
    </source>
</evidence>
<proteinExistence type="predicted"/>
<dbReference type="Proteomes" id="UP000002051">
    <property type="component" value="Chromosome 2"/>
</dbReference>
<reference evidence="1 3" key="1">
    <citation type="journal article" date="2011" name="Nature">
        <title>The Medicago genome provides insight into the evolution of rhizobial symbioses.</title>
        <authorList>
            <person name="Young N.D."/>
            <person name="Debelle F."/>
            <person name="Oldroyd G.E."/>
            <person name="Geurts R."/>
            <person name="Cannon S.B."/>
            <person name="Udvardi M.K."/>
            <person name="Benedito V.A."/>
            <person name="Mayer K.F."/>
            <person name="Gouzy J."/>
            <person name="Schoof H."/>
            <person name="Van de Peer Y."/>
            <person name="Proost S."/>
            <person name="Cook D.R."/>
            <person name="Meyers B.C."/>
            <person name="Spannagl M."/>
            <person name="Cheung F."/>
            <person name="De Mita S."/>
            <person name="Krishnakumar V."/>
            <person name="Gundlach H."/>
            <person name="Zhou S."/>
            <person name="Mudge J."/>
            <person name="Bharti A.K."/>
            <person name="Murray J.D."/>
            <person name="Naoumkina M.A."/>
            <person name="Rosen B."/>
            <person name="Silverstein K.A."/>
            <person name="Tang H."/>
            <person name="Rombauts S."/>
            <person name="Zhao P.X."/>
            <person name="Zhou P."/>
            <person name="Barbe V."/>
            <person name="Bardou P."/>
            <person name="Bechner M."/>
            <person name="Bellec A."/>
            <person name="Berger A."/>
            <person name="Berges H."/>
            <person name="Bidwell S."/>
            <person name="Bisseling T."/>
            <person name="Choisne N."/>
            <person name="Couloux A."/>
            <person name="Denny R."/>
            <person name="Deshpande S."/>
            <person name="Dai X."/>
            <person name="Doyle J.J."/>
            <person name="Dudez A.M."/>
            <person name="Farmer A.D."/>
            <person name="Fouteau S."/>
            <person name="Franken C."/>
            <person name="Gibelin C."/>
            <person name="Gish J."/>
            <person name="Goldstein S."/>
            <person name="Gonzalez A.J."/>
            <person name="Green P.J."/>
            <person name="Hallab A."/>
            <person name="Hartog M."/>
            <person name="Hua A."/>
            <person name="Humphray S.J."/>
            <person name="Jeong D.H."/>
            <person name="Jing Y."/>
            <person name="Jocker A."/>
            <person name="Kenton S.M."/>
            <person name="Kim D.J."/>
            <person name="Klee K."/>
            <person name="Lai H."/>
            <person name="Lang C."/>
            <person name="Lin S."/>
            <person name="Macmil S.L."/>
            <person name="Magdelenat G."/>
            <person name="Matthews L."/>
            <person name="McCorrison J."/>
            <person name="Monaghan E.L."/>
            <person name="Mun J.H."/>
            <person name="Najar F.Z."/>
            <person name="Nicholson C."/>
            <person name="Noirot C."/>
            <person name="O'Bleness M."/>
            <person name="Paule C.R."/>
            <person name="Poulain J."/>
            <person name="Prion F."/>
            <person name="Qin B."/>
            <person name="Qu C."/>
            <person name="Retzel E.F."/>
            <person name="Riddle C."/>
            <person name="Sallet E."/>
            <person name="Samain S."/>
            <person name="Samson N."/>
            <person name="Sanders I."/>
            <person name="Saurat O."/>
            <person name="Scarpelli C."/>
            <person name="Schiex T."/>
            <person name="Segurens B."/>
            <person name="Severin A.J."/>
            <person name="Sherrier D.J."/>
            <person name="Shi R."/>
            <person name="Sims S."/>
            <person name="Singer S.R."/>
            <person name="Sinharoy S."/>
            <person name="Sterck L."/>
            <person name="Viollet A."/>
            <person name="Wang B.B."/>
            <person name="Wang K."/>
            <person name="Wang M."/>
            <person name="Wang X."/>
            <person name="Warfsmann J."/>
            <person name="Weissenbach J."/>
            <person name="White D.D."/>
            <person name="White J.D."/>
            <person name="Wiley G.B."/>
            <person name="Wincker P."/>
            <person name="Xing Y."/>
            <person name="Yang L."/>
            <person name="Yao Z."/>
            <person name="Ying F."/>
            <person name="Zhai J."/>
            <person name="Zhou L."/>
            <person name="Zuber A."/>
            <person name="Denarie J."/>
            <person name="Dixon R.A."/>
            <person name="May G.D."/>
            <person name="Schwartz D.C."/>
            <person name="Rogers J."/>
            <person name="Quetier F."/>
            <person name="Town C.D."/>
            <person name="Roe B.A."/>
        </authorList>
    </citation>
    <scope>NUCLEOTIDE SEQUENCE [LARGE SCALE GENOMIC DNA]</scope>
    <source>
        <strain evidence="1">A17</strain>
        <strain evidence="2 3">cv. Jemalong A17</strain>
    </source>
</reference>
<reference evidence="1 3" key="2">
    <citation type="journal article" date="2014" name="BMC Genomics">
        <title>An improved genome release (version Mt4.0) for the model legume Medicago truncatula.</title>
        <authorList>
            <person name="Tang H."/>
            <person name="Krishnakumar V."/>
            <person name="Bidwell S."/>
            <person name="Rosen B."/>
            <person name="Chan A."/>
            <person name="Zhou S."/>
            <person name="Gentzbittel L."/>
            <person name="Childs K.L."/>
            <person name="Yandell M."/>
            <person name="Gundlach H."/>
            <person name="Mayer K.F."/>
            <person name="Schwartz D.C."/>
            <person name="Town C.D."/>
        </authorList>
    </citation>
    <scope>GENOME REANNOTATION</scope>
    <source>
        <strain evidence="1">A17</strain>
        <strain evidence="2 3">cv. Jemalong A17</strain>
    </source>
</reference>
<name>A0A072V5A9_MEDTR</name>
<sequence>MLVCGRIVKFMFGGRVFKRGLHGRSEGSIVGRKLLISFDVNKLEKLRLHMLANEGTIDVHMLDAFMTYRIEFEICYRKMS</sequence>
<organism evidence="1 3">
    <name type="scientific">Medicago truncatula</name>
    <name type="common">Barrel medic</name>
    <name type="synonym">Medicago tribuloides</name>
    <dbReference type="NCBI Taxonomy" id="3880"/>
    <lineage>
        <taxon>Eukaryota</taxon>
        <taxon>Viridiplantae</taxon>
        <taxon>Streptophyta</taxon>
        <taxon>Embryophyta</taxon>
        <taxon>Tracheophyta</taxon>
        <taxon>Spermatophyta</taxon>
        <taxon>Magnoliopsida</taxon>
        <taxon>eudicotyledons</taxon>
        <taxon>Gunneridae</taxon>
        <taxon>Pentapetalae</taxon>
        <taxon>rosids</taxon>
        <taxon>fabids</taxon>
        <taxon>Fabales</taxon>
        <taxon>Fabaceae</taxon>
        <taxon>Papilionoideae</taxon>
        <taxon>50 kb inversion clade</taxon>
        <taxon>NPAAA clade</taxon>
        <taxon>Hologalegina</taxon>
        <taxon>IRL clade</taxon>
        <taxon>Trifolieae</taxon>
        <taxon>Medicago</taxon>
    </lineage>
</organism>
<dbReference type="EMBL" id="CM001218">
    <property type="protein sequence ID" value="KEH37002.1"/>
    <property type="molecule type" value="Genomic_DNA"/>
</dbReference>
<gene>
    <name evidence="1" type="ordered locus">MTR_2g027895</name>
</gene>